<organism evidence="1 2">
    <name type="scientific">Burkholderia multivorans CGD2</name>
    <dbReference type="NCBI Taxonomy" id="513052"/>
    <lineage>
        <taxon>Bacteria</taxon>
        <taxon>Pseudomonadati</taxon>
        <taxon>Pseudomonadota</taxon>
        <taxon>Betaproteobacteria</taxon>
        <taxon>Burkholderiales</taxon>
        <taxon>Burkholderiaceae</taxon>
        <taxon>Burkholderia</taxon>
        <taxon>Burkholderia cepacia complex</taxon>
    </lineage>
</organism>
<proteinExistence type="predicted"/>
<feature type="non-terminal residue" evidence="1">
    <location>
        <position position="158"/>
    </location>
</feature>
<sequence>MIPPKEIESVQISIKSNTSKGLRPISWLVCRYRFRQSWPFSRYPLRQIYANGGQMATYRRRGSSWRVEVAKGGIRESASFNTKAEAVAWATKLEAEISAGQRRAYSKVDKTLSDGFDEYIEKVSPSMEKHDWNVTRLNFFREQMDFVGELMRNIKPEQ</sequence>
<comment type="caution">
    <text evidence="1">The sequence shown here is derived from an EMBL/GenBank/DDBJ whole genome shotgun (WGS) entry which is preliminary data.</text>
</comment>
<accession>B9C0U9</accession>
<dbReference type="AlphaFoldDB" id="B9C0U9"/>
<dbReference type="EMBL" id="ACFC01000033">
    <property type="protein sequence ID" value="EEE03336.1"/>
    <property type="molecule type" value="Genomic_DNA"/>
</dbReference>
<gene>
    <name evidence="1" type="ORF">BURMUCGD2_6739</name>
</gene>
<dbReference type="Proteomes" id="UP000004535">
    <property type="component" value="Unassembled WGS sequence"/>
</dbReference>
<evidence type="ECO:0000313" key="2">
    <source>
        <dbReference type="Proteomes" id="UP000004535"/>
    </source>
</evidence>
<name>B9C0U9_9BURK</name>
<protein>
    <submittedName>
        <fullName evidence="1">Integrase</fullName>
    </submittedName>
</protein>
<evidence type="ECO:0000313" key="1">
    <source>
        <dbReference type="EMBL" id="EEE03336.1"/>
    </source>
</evidence>
<reference evidence="1 2" key="1">
    <citation type="journal article" date="2012" name="J. Bacteriol.">
        <title>Draft Genome Sequence Determination for Cystic Fibrosis and Chronic Granulomatous Disease Burkholderia multivorans Isolates.</title>
        <authorList>
            <person name="Varga J.J."/>
            <person name="Losada L."/>
            <person name="Zelazny A.M."/>
            <person name="Brinkac L."/>
            <person name="Harkins D."/>
            <person name="Radune D."/>
            <person name="Hostetler J."/>
            <person name="Sampaio E.P."/>
            <person name="Ronning C.M."/>
            <person name="Nierman W.C."/>
            <person name="Greenberg D.E."/>
            <person name="Holland S.M."/>
            <person name="Goldberg J.B."/>
        </authorList>
    </citation>
    <scope>NUCLEOTIDE SEQUENCE [LARGE SCALE GENOMIC DNA]</scope>
    <source>
        <strain evidence="1 2">CGD2</strain>
    </source>
</reference>